<reference evidence="2" key="1">
    <citation type="journal article" date="2020" name="mSystems">
        <title>Genome- and Community-Level Interaction Insights into Carbon Utilization and Element Cycling Functions of Hydrothermarchaeota in Hydrothermal Sediment.</title>
        <authorList>
            <person name="Zhou Z."/>
            <person name="Liu Y."/>
            <person name="Xu W."/>
            <person name="Pan J."/>
            <person name="Luo Z.H."/>
            <person name="Li M."/>
        </authorList>
    </citation>
    <scope>NUCLEOTIDE SEQUENCE [LARGE SCALE GENOMIC DNA]</scope>
    <source>
        <strain evidence="2">HyVt-92</strain>
    </source>
</reference>
<feature type="transmembrane region" description="Helical" evidence="1">
    <location>
        <begin position="158"/>
        <end position="174"/>
    </location>
</feature>
<gene>
    <name evidence="2" type="ORF">ENL39_02840</name>
</gene>
<comment type="caution">
    <text evidence="2">The sequence shown here is derived from an EMBL/GenBank/DDBJ whole genome shotgun (WGS) entry which is preliminary data.</text>
</comment>
<keyword evidence="1" id="KW-1133">Transmembrane helix</keyword>
<organism evidence="2">
    <name type="scientific">Aerophobetes bacterium</name>
    <dbReference type="NCBI Taxonomy" id="2030807"/>
    <lineage>
        <taxon>Bacteria</taxon>
        <taxon>Candidatus Aerophobota</taxon>
    </lineage>
</organism>
<dbReference type="Proteomes" id="UP000886070">
    <property type="component" value="Unassembled WGS sequence"/>
</dbReference>
<accession>A0A7V5HZR1</accession>
<protein>
    <recommendedName>
        <fullName evidence="3">DUF5317 domain-containing protein</fullName>
    </recommendedName>
</protein>
<proteinExistence type="predicted"/>
<evidence type="ECO:0008006" key="3">
    <source>
        <dbReference type="Google" id="ProtNLM"/>
    </source>
</evidence>
<keyword evidence="1" id="KW-0472">Membrane</keyword>
<evidence type="ECO:0000256" key="1">
    <source>
        <dbReference type="SAM" id="Phobius"/>
    </source>
</evidence>
<sequence>MLLDVLVISLVVSFLKGGKVGRLAEIEFRKIWLIICPFLLQYVLFLSGEKSFPIFEKWGNYLYLLSYMLLLVGIWVNRNIKGMKILGCGALLNFLVIVANRGHMPVSLRALEKAGLTDMMVFLKSKSYIMHTILSENTKLKFLADVIPLPPPYPRPRVVSVGDIIMGGGLFWLVQSYTKRKQRKERTNGYKDFVEENE</sequence>
<evidence type="ECO:0000313" key="2">
    <source>
        <dbReference type="EMBL" id="HHF98406.1"/>
    </source>
</evidence>
<dbReference type="Pfam" id="PF17248">
    <property type="entry name" value="DUF5317"/>
    <property type="match status" value="1"/>
</dbReference>
<feature type="transmembrane region" description="Helical" evidence="1">
    <location>
        <begin position="31"/>
        <end position="48"/>
    </location>
</feature>
<dbReference type="EMBL" id="DRTT01000085">
    <property type="protein sequence ID" value="HHF98406.1"/>
    <property type="molecule type" value="Genomic_DNA"/>
</dbReference>
<feature type="transmembrane region" description="Helical" evidence="1">
    <location>
        <begin position="6"/>
        <end position="24"/>
    </location>
</feature>
<feature type="transmembrane region" description="Helical" evidence="1">
    <location>
        <begin position="83"/>
        <end position="99"/>
    </location>
</feature>
<dbReference type="AlphaFoldDB" id="A0A7V5HZR1"/>
<feature type="transmembrane region" description="Helical" evidence="1">
    <location>
        <begin position="60"/>
        <end position="76"/>
    </location>
</feature>
<name>A0A7V5HZR1_UNCAE</name>
<dbReference type="InterPro" id="IPR035168">
    <property type="entry name" value="DUF5317"/>
</dbReference>
<keyword evidence="1" id="KW-0812">Transmembrane</keyword>